<organism evidence="4 5">
    <name type="scientific">Pseudomyxococcus hansupus</name>
    <dbReference type="NCBI Taxonomy" id="1297742"/>
    <lineage>
        <taxon>Bacteria</taxon>
        <taxon>Pseudomonadati</taxon>
        <taxon>Myxococcota</taxon>
        <taxon>Myxococcia</taxon>
        <taxon>Myxococcales</taxon>
        <taxon>Cystobacterineae</taxon>
        <taxon>Myxococcaceae</taxon>
        <taxon>Pseudomyxococcus</taxon>
    </lineage>
</organism>
<feature type="coiled-coil region" evidence="1">
    <location>
        <begin position="1020"/>
        <end position="1054"/>
    </location>
</feature>
<accession>A0A0H4X6A3</accession>
<dbReference type="GO" id="GO:0016887">
    <property type="term" value="F:ATP hydrolysis activity"/>
    <property type="evidence" value="ECO:0007669"/>
    <property type="project" value="InterPro"/>
</dbReference>
<sequence length="1375" mass="145870">MKVLAIRGSNLTSFAGDFALELDQPPLDRLGLFAITGATGAGKSTLLDALCLALFDRTPRLGGRGGAPVGRADEEEEARLSAYDVRGMLRRGAAEGFAEVDFLGKDGRRYRARWSVWRARNRAEGRFRPQEMQLMDVATGQVTGRTKGEVLAAIQERLGLSFDQFRRSALLAQGEFAAFLKADASERAELLERMTGTEVYSRLSIAAHEKNKAEQEALSKRAQGLAAIALMPEAERVAAEAALGEESRARQAVEARLKDAEGAAAWHVTRAGLRGAEQAAEVKAQESRTAVEAAGPRAARLEEVREAEAFRGPVAAVETAERRWAEAEAAQVARASEVETSLAASSARQVELLEAGTARATAHELEVAARPALEEAARLDARLDGVSREAKEARSRAEVSQESLAKAKVDLEAVLARESEAHAAAEAARGWLTDKAHWVALTSEWPRWQRELERYEVAQAERRKAREESGRRLGDVEGLREAVGLRREERDATARAEEMALAAATHAEAALGAETGAERRALRERLLARQEAARGLRGAHEGLVADEAEARAAGSEVAAAKVEAEAAATEARAAEARRTQREAALKEAQRSLSLAQATQGYASHRALLREGEACPLCGAAEHPYAREASALDGLVAEAASRVEVLEKERTEATQVEVAASARSAAASARAGQAEARGQSAAARAAAHGDAWAKGCAAWMQAVQSDADGGSGRAGETGHGPASSAQGSRAVRGGGAASAALSGVDAASAALSGVDAASAALSGVDAASAALSGVDEASAALSGVDAAHAGAEGLGSHVTSRASPAVSTGGEVLPRPGSDATEPPATGGSPLAGSWLDAERVEVSERLAALKDEEQAAESRARTARDARAALETQRMRREVAAEALRQAEEMLARAETVLKEIHARLEAAEQTLRQVLAEVSPVFTADAGWDRKLEDDPATFRRKCGERVVMWKGKEDARQKAEAREAEEQRHRARAQGLMEVSARHAEEHQAFAARKEQERGELARARAALLQGRPTAEVRAELQSRLDATESAFERAREHAEAAKQAVQVATARAEDAVRTRAEALSLRESEATALAARLATRGTTLEAVRALLAYDAAWLESETRALAALREALAQAAAVLAERGEQRARHEASGAPALSEQEAGEACARLRAETEVRRHAEATLKARLEADDRARSRHGAEAAALEEGRRAAEVWKVLGDLIGSHDGKRFKVFAQSLTLDALLLHANAHLRELARRYRLMRVPGHDLDLQVVDGDMGDEVRSVASLSGGESFLVSLALALGLASLSSETTQVETLFIDEGFGTLDPETLEVALATLDALQATGRQVGIISHVSGMAERIGVQVRVVKQGGGRSRLVVEGDLGMVPPAVGHQVA</sequence>
<keyword evidence="5" id="KW-1185">Reference proteome</keyword>
<dbReference type="Gene3D" id="3.40.50.300">
    <property type="entry name" value="P-loop containing nucleotide triphosphate hydrolases"/>
    <property type="match status" value="2"/>
</dbReference>
<dbReference type="InterPro" id="IPR038729">
    <property type="entry name" value="Rad50/SbcC_AAA"/>
</dbReference>
<dbReference type="Pfam" id="PF13558">
    <property type="entry name" value="SbcC_Walker_B"/>
    <property type="match status" value="1"/>
</dbReference>
<dbReference type="InterPro" id="IPR027417">
    <property type="entry name" value="P-loop_NTPase"/>
</dbReference>
<name>A0A0H4X6A3_9BACT</name>
<dbReference type="OrthoDB" id="9795626at2"/>
<reference evidence="4 5" key="1">
    <citation type="journal article" date="2016" name="PLoS ONE">
        <title>Complete Genome Sequence and Comparative Genomics of a Novel Myxobacterium Myxococcus hansupus.</title>
        <authorList>
            <person name="Sharma G."/>
            <person name="Narwani T."/>
            <person name="Subramanian S."/>
        </authorList>
    </citation>
    <scope>NUCLEOTIDE SEQUENCE [LARGE SCALE GENOMIC DNA]</scope>
    <source>
        <strain evidence="5">mixupus</strain>
    </source>
</reference>
<feature type="region of interest" description="Disordered" evidence="2">
    <location>
        <begin position="794"/>
        <end position="833"/>
    </location>
</feature>
<feature type="compositionally biased region" description="Polar residues" evidence="2">
    <location>
        <begin position="796"/>
        <end position="805"/>
    </location>
</feature>
<feature type="coiled-coil region" evidence="1">
    <location>
        <begin position="545"/>
        <end position="591"/>
    </location>
</feature>
<evidence type="ECO:0000313" key="4">
    <source>
        <dbReference type="EMBL" id="AKQ69105.1"/>
    </source>
</evidence>
<evidence type="ECO:0000259" key="3">
    <source>
        <dbReference type="Pfam" id="PF13476"/>
    </source>
</evidence>
<feature type="region of interest" description="Disordered" evidence="2">
    <location>
        <begin position="705"/>
        <end position="730"/>
    </location>
</feature>
<keyword evidence="1" id="KW-0175">Coiled coil</keyword>
<evidence type="ECO:0000256" key="2">
    <source>
        <dbReference type="SAM" id="MobiDB-lite"/>
    </source>
</evidence>
<evidence type="ECO:0000256" key="1">
    <source>
        <dbReference type="SAM" id="Coils"/>
    </source>
</evidence>
<gene>
    <name evidence="4" type="ORF">A176_006017</name>
</gene>
<protein>
    <submittedName>
        <fullName evidence="4">Exonuclease SbcC</fullName>
    </submittedName>
</protein>
<keyword evidence="4" id="KW-0540">Nuclease</keyword>
<dbReference type="EMBL" id="CP012109">
    <property type="protein sequence ID" value="AKQ69105.1"/>
    <property type="molecule type" value="Genomic_DNA"/>
</dbReference>
<dbReference type="PATRIC" id="fig|1297742.4.peg.6109"/>
<dbReference type="STRING" id="1297742.A176_006017"/>
<dbReference type="GO" id="GO:0006302">
    <property type="term" value="P:double-strand break repair"/>
    <property type="evidence" value="ECO:0007669"/>
    <property type="project" value="InterPro"/>
</dbReference>
<dbReference type="eggNOG" id="COG0419">
    <property type="taxonomic scope" value="Bacteria"/>
</dbReference>
<dbReference type="PANTHER" id="PTHR32114:SF2">
    <property type="entry name" value="ABC TRANSPORTER ABCH.3"/>
    <property type="match status" value="1"/>
</dbReference>
<feature type="compositionally biased region" description="Low complexity" evidence="2">
    <location>
        <begin position="721"/>
        <end position="730"/>
    </location>
</feature>
<feature type="compositionally biased region" description="Gly residues" evidence="2">
    <location>
        <begin position="708"/>
        <end position="717"/>
    </location>
</feature>
<dbReference type="GO" id="GO:0004527">
    <property type="term" value="F:exonuclease activity"/>
    <property type="evidence" value="ECO:0007669"/>
    <property type="project" value="UniProtKB-KW"/>
</dbReference>
<keyword evidence="4" id="KW-0269">Exonuclease</keyword>
<feature type="coiled-coil region" evidence="1">
    <location>
        <begin position="839"/>
        <end position="918"/>
    </location>
</feature>
<dbReference type="Proteomes" id="UP000009026">
    <property type="component" value="Chromosome"/>
</dbReference>
<dbReference type="SUPFAM" id="SSF52540">
    <property type="entry name" value="P-loop containing nucleoside triphosphate hydrolases"/>
    <property type="match status" value="1"/>
</dbReference>
<proteinExistence type="predicted"/>
<dbReference type="KEGG" id="mym:A176_006017"/>
<dbReference type="Pfam" id="PF13476">
    <property type="entry name" value="AAA_23"/>
    <property type="match status" value="1"/>
</dbReference>
<dbReference type="PANTHER" id="PTHR32114">
    <property type="entry name" value="ABC TRANSPORTER ABCH.3"/>
    <property type="match status" value="1"/>
</dbReference>
<keyword evidence="4" id="KW-0378">Hydrolase</keyword>
<evidence type="ECO:0000313" key="5">
    <source>
        <dbReference type="Proteomes" id="UP000009026"/>
    </source>
</evidence>
<dbReference type="RefSeq" id="WP_002635717.1">
    <property type="nucleotide sequence ID" value="NZ_CP012109.1"/>
</dbReference>
<feature type="domain" description="Rad50/SbcC-type AAA" evidence="3">
    <location>
        <begin position="9"/>
        <end position="223"/>
    </location>
</feature>